<dbReference type="GO" id="GO:0016539">
    <property type="term" value="P:intein-mediated protein splicing"/>
    <property type="evidence" value="ECO:0007669"/>
    <property type="project" value="InterPro"/>
</dbReference>
<name>A0A7N2LBM7_QUELO</name>
<evidence type="ECO:0000313" key="5">
    <source>
        <dbReference type="Proteomes" id="UP000594261"/>
    </source>
</evidence>
<dbReference type="InterPro" id="IPR040256">
    <property type="entry name" value="At4g02000-like"/>
</dbReference>
<evidence type="ECO:0000259" key="3">
    <source>
        <dbReference type="Pfam" id="PF14392"/>
    </source>
</evidence>
<protein>
    <recommendedName>
        <fullName evidence="6">DUF4283 domain-containing protein</fullName>
    </recommendedName>
</protein>
<dbReference type="Gramene" id="QL03p070144:mrna">
    <property type="protein sequence ID" value="QL03p070144:mrna"/>
    <property type="gene ID" value="QL03p070144"/>
</dbReference>
<feature type="domain" description="DUF4283" evidence="2">
    <location>
        <begin position="27"/>
        <end position="102"/>
    </location>
</feature>
<accession>A0A7N2LBM7</accession>
<evidence type="ECO:0000259" key="2">
    <source>
        <dbReference type="Pfam" id="PF14111"/>
    </source>
</evidence>
<dbReference type="InterPro" id="IPR025836">
    <property type="entry name" value="Zn_knuckle_CX2CX4HX4C"/>
</dbReference>
<proteinExistence type="predicted"/>
<dbReference type="InParanoid" id="A0A7N2LBM7"/>
<dbReference type="PANTHER" id="PTHR31286:SF167">
    <property type="entry name" value="OS09G0268800 PROTEIN"/>
    <property type="match status" value="1"/>
</dbReference>
<feature type="compositionally biased region" description="Basic and acidic residues" evidence="1">
    <location>
        <begin position="418"/>
        <end position="427"/>
    </location>
</feature>
<feature type="region of interest" description="Disordered" evidence="1">
    <location>
        <begin position="325"/>
        <end position="427"/>
    </location>
</feature>
<dbReference type="EMBL" id="LRBV02000003">
    <property type="status" value="NOT_ANNOTATED_CDS"/>
    <property type="molecule type" value="Genomic_DNA"/>
</dbReference>
<dbReference type="Proteomes" id="UP000594261">
    <property type="component" value="Chromosome 3"/>
</dbReference>
<keyword evidence="5" id="KW-1185">Reference proteome</keyword>
<dbReference type="PROSITE" id="PS50817">
    <property type="entry name" value="INTEIN_N_TER"/>
    <property type="match status" value="1"/>
</dbReference>
<dbReference type="PANTHER" id="PTHR31286">
    <property type="entry name" value="GLYCINE-RICH CELL WALL STRUCTURAL PROTEIN 1.8-LIKE"/>
    <property type="match status" value="1"/>
</dbReference>
<reference evidence="4 5" key="1">
    <citation type="journal article" date="2016" name="G3 (Bethesda)">
        <title>First Draft Assembly and Annotation of the Genome of a California Endemic Oak Quercus lobata Nee (Fagaceae).</title>
        <authorList>
            <person name="Sork V.L."/>
            <person name="Fitz-Gibbon S.T."/>
            <person name="Puiu D."/>
            <person name="Crepeau M."/>
            <person name="Gugger P.F."/>
            <person name="Sherman R."/>
            <person name="Stevens K."/>
            <person name="Langley C.H."/>
            <person name="Pellegrini M."/>
            <person name="Salzberg S.L."/>
        </authorList>
    </citation>
    <scope>NUCLEOTIDE SEQUENCE [LARGE SCALE GENOMIC DNA]</scope>
    <source>
        <strain evidence="4 5">cv. SW786</strain>
    </source>
</reference>
<evidence type="ECO:0000256" key="1">
    <source>
        <dbReference type="SAM" id="MobiDB-lite"/>
    </source>
</evidence>
<organism evidence="4 5">
    <name type="scientific">Quercus lobata</name>
    <name type="common">Valley oak</name>
    <dbReference type="NCBI Taxonomy" id="97700"/>
    <lineage>
        <taxon>Eukaryota</taxon>
        <taxon>Viridiplantae</taxon>
        <taxon>Streptophyta</taxon>
        <taxon>Embryophyta</taxon>
        <taxon>Tracheophyta</taxon>
        <taxon>Spermatophyta</taxon>
        <taxon>Magnoliopsida</taxon>
        <taxon>eudicotyledons</taxon>
        <taxon>Gunneridae</taxon>
        <taxon>Pentapetalae</taxon>
        <taxon>rosids</taxon>
        <taxon>fabids</taxon>
        <taxon>Fagales</taxon>
        <taxon>Fagaceae</taxon>
        <taxon>Quercus</taxon>
    </lineage>
</organism>
<dbReference type="OMA" id="IMSSEPW"/>
<dbReference type="Pfam" id="PF14111">
    <property type="entry name" value="DUF4283"/>
    <property type="match status" value="1"/>
</dbReference>
<dbReference type="EnsemblPlants" id="QL03p070144:mrna">
    <property type="protein sequence ID" value="QL03p070144:mrna"/>
    <property type="gene ID" value="QL03p070144"/>
</dbReference>
<feature type="compositionally biased region" description="Polar residues" evidence="1">
    <location>
        <begin position="332"/>
        <end position="342"/>
    </location>
</feature>
<dbReference type="AlphaFoldDB" id="A0A7N2LBM7"/>
<feature type="domain" description="Zinc knuckle CX2CX4HX4C" evidence="3">
    <location>
        <begin position="178"/>
        <end position="211"/>
    </location>
</feature>
<evidence type="ECO:0000313" key="4">
    <source>
        <dbReference type="EnsemblPlants" id="QL03p070144:mrna"/>
    </source>
</evidence>
<sequence length="427" mass="48478">MDDLAQSWRKLTLSDREGPGCLTADENFSIAAKFLTKRAINVDIIARTFTPLWRVQNGFKIKVIGDHKILFSFEKKKDVDRIMSSEPWSFDKHLVIMHRYENEGPLQEIKFDRTVFWVQIHGVPMRYMTIEAVEKICSTVGKVIRPTDPRVYDGGSFLCIQVSIDLILPLCRGLLVSLNKDKQVWISFKYERLPNLCYWCGRLTHDDKDCDLWIESEGTLQAEQREFGSHLRAAPFTQSQPSDDCAVPVQKQNSDNHFRLSDDQPSMRNICFGLNPNKSTEPKITSSINPNNAVINETLKHPNMEETALTEVVLDRCEGSVTANKLARDASSKQGPKQINESHASHAPSRASKQEGQKQILPTWTRRVRPPNQEVAASGECSSGKKRERGDSKDHSELPPKRFQASQNEEGVSILLVEADHQPRQNL</sequence>
<dbReference type="InterPro" id="IPR025558">
    <property type="entry name" value="DUF4283"/>
</dbReference>
<reference evidence="4" key="2">
    <citation type="submission" date="2021-01" db="UniProtKB">
        <authorList>
            <consortium name="EnsemblPlants"/>
        </authorList>
    </citation>
    <scope>IDENTIFICATION</scope>
</reference>
<dbReference type="InterPro" id="IPR006141">
    <property type="entry name" value="Intein_N"/>
</dbReference>
<dbReference type="Pfam" id="PF14392">
    <property type="entry name" value="zf-CCHC_4"/>
    <property type="match status" value="1"/>
</dbReference>
<evidence type="ECO:0008006" key="6">
    <source>
        <dbReference type="Google" id="ProtNLM"/>
    </source>
</evidence>
<feature type="compositionally biased region" description="Basic and acidic residues" evidence="1">
    <location>
        <begin position="383"/>
        <end position="400"/>
    </location>
</feature>